<feature type="compositionally biased region" description="Acidic residues" evidence="1">
    <location>
        <begin position="700"/>
        <end position="710"/>
    </location>
</feature>
<dbReference type="EMBL" id="MG011690">
    <property type="protein sequence ID" value="AVK75846.1"/>
    <property type="molecule type" value="Genomic_DNA"/>
</dbReference>
<feature type="region of interest" description="Disordered" evidence="1">
    <location>
        <begin position="397"/>
        <end position="484"/>
    </location>
</feature>
<dbReference type="GeneID" id="36842559"/>
<dbReference type="RefSeq" id="YP_009481849.1">
    <property type="nucleotide sequence ID" value="NC_037666.1"/>
</dbReference>
<feature type="compositionally biased region" description="Basic and acidic residues" evidence="1">
    <location>
        <begin position="519"/>
        <end position="533"/>
    </location>
</feature>
<feature type="compositionally biased region" description="Low complexity" evidence="1">
    <location>
        <begin position="226"/>
        <end position="289"/>
    </location>
</feature>
<sequence>MEARGLAMPLLPGDGDRHGTRTDAAATAAAPTDGASASYYAMFMKAIHAGGLHGGIFHEEGPLTLLQCMERAAHECLALVDEALVRKGFSGRAYEDALGRALDTFNHWTDAMLGEETQRIVDAHPQIDTVLFRAVCATYVRHVHGDVLRASGQRASIRVPPFGNFVREFFRHLAADVYVRSAAYFDRARLAERKLVHADAVRAALDLCMRGNVTYVAAPLPPPTPSSTTSASSPMSSTSSSTTTTTTSSSSPSSRSSPSALSTTTTSVSSTPAPSSLSSSLSTSVSAATPAPPRPSSTEVAPKPLLPRCASSLALHSTPARQSPSAHVAPAPISPLAPPDAGAFPMHAPHALAAVHASGVDQGARAGALVAGARTARVPSTHGPPVGDVGMRHAAVETRPSRPDDIADRGLGVHQRTGLARQHRREMGPYDPNTDTEGENDNDTGDPDGADNRAAVHEDINNGWYGDDDNNDNAENGKGGPYANTHRSFGLRGAERANNSLYVGNGAFSDVRRSAGVARADDNDPRGHQRPEDFDSDRDDVDQQGGAAGGHRPMQPLGWGARQNQGRVNTDRHTANAPWGQSGPTSWNPPGRAESHGPPPQRPAWPDAQVRRDGAPPANGGRRAGARPLIRLIDQPAMPHYVPGIQAADNRPTGVADSAGRVPEWPSAAARARNPNRGYDNGEGNALRGLGGHDDLDQSNLDDDDIEDNVGDGANRAGHQGDMDGSEWTE</sequence>
<feature type="compositionally biased region" description="Acidic residues" evidence="1">
    <location>
        <begin position="434"/>
        <end position="449"/>
    </location>
</feature>
<feature type="region of interest" description="Disordered" evidence="1">
    <location>
        <begin position="516"/>
        <end position="730"/>
    </location>
</feature>
<feature type="region of interest" description="Disordered" evidence="1">
    <location>
        <begin position="1"/>
        <end position="28"/>
    </location>
</feature>
<reference evidence="2" key="1">
    <citation type="journal article" date="2018" name="Nat. Commun.">
        <title>Diversity and evolution of the emerging Pandoraviridae family.</title>
        <authorList>
            <person name="Legendre M."/>
            <person name="Fabre E."/>
            <person name="Poirot O."/>
            <person name="Jeudy S."/>
            <person name="Lartigue A."/>
            <person name="Alempic J.M."/>
            <person name="Beucher L."/>
            <person name="Philippe N."/>
            <person name="Bertaux L."/>
            <person name="Christo-Foroux E."/>
            <person name="Labadie K."/>
            <person name="Coute Y."/>
            <person name="Abergel C."/>
            <person name="Claverie J.M."/>
        </authorList>
    </citation>
    <scope>NUCLEOTIDE SEQUENCE [LARGE SCALE GENOMIC DNA]</scope>
    <source>
        <strain evidence="2">Neocaledonia</strain>
    </source>
</reference>
<evidence type="ECO:0000313" key="2">
    <source>
        <dbReference type="EMBL" id="AVK75846.1"/>
    </source>
</evidence>
<evidence type="ECO:0000256" key="1">
    <source>
        <dbReference type="SAM" id="MobiDB-lite"/>
    </source>
</evidence>
<organism evidence="2">
    <name type="scientific">Pandoravirus neocaledonia</name>
    <dbReference type="NCBI Taxonomy" id="2107708"/>
    <lineage>
        <taxon>Viruses</taxon>
        <taxon>Pandoravirus</taxon>
    </lineage>
</organism>
<accession>A0A2U7UBN0</accession>
<gene>
    <name evidence="2" type="ORF">pneo_cds_239</name>
</gene>
<name>A0A2U7UBN0_9VIRU</name>
<dbReference type="KEGG" id="vg:36842559"/>
<feature type="compositionally biased region" description="Basic and acidic residues" evidence="1">
    <location>
        <begin position="397"/>
        <end position="408"/>
    </location>
</feature>
<feature type="region of interest" description="Disordered" evidence="1">
    <location>
        <begin position="219"/>
        <end position="304"/>
    </location>
</feature>
<protein>
    <submittedName>
        <fullName evidence="2">Uncharacterized protein</fullName>
    </submittedName>
</protein>
<dbReference type="Proteomes" id="UP000249287">
    <property type="component" value="Segment"/>
</dbReference>
<feature type="compositionally biased region" description="Basic and acidic residues" evidence="1">
    <location>
        <begin position="450"/>
        <end position="460"/>
    </location>
</feature>
<proteinExistence type="predicted"/>